<dbReference type="Proteomes" id="UP000033103">
    <property type="component" value="Chromosome"/>
</dbReference>
<dbReference type="RefSeq" id="WP_046328716.1">
    <property type="nucleotide sequence ID" value="NZ_CAUPIC010000002.1"/>
</dbReference>
<evidence type="ECO:0008006" key="3">
    <source>
        <dbReference type="Google" id="ProtNLM"/>
    </source>
</evidence>
<dbReference type="STRING" id="187101.VC03_03660"/>
<keyword evidence="2" id="KW-1185">Reference proteome</keyword>
<proteinExistence type="predicted"/>
<dbReference type="PATRIC" id="fig|1069640.6.peg.722"/>
<gene>
    <name evidence="1" type="ORF">VC03_03660</name>
</gene>
<evidence type="ECO:0000313" key="1">
    <source>
        <dbReference type="EMBL" id="AKC95610.1"/>
    </source>
</evidence>
<evidence type="ECO:0000313" key="2">
    <source>
        <dbReference type="Proteomes" id="UP000033103"/>
    </source>
</evidence>
<organism evidence="1 2">
    <name type="scientific">Sneathia vaginalis</name>
    <dbReference type="NCBI Taxonomy" id="187101"/>
    <lineage>
        <taxon>Bacteria</taxon>
        <taxon>Fusobacteriati</taxon>
        <taxon>Fusobacteriota</taxon>
        <taxon>Fusobacteriia</taxon>
        <taxon>Fusobacteriales</taxon>
        <taxon>Leptotrichiaceae</taxon>
        <taxon>Sneathia</taxon>
    </lineage>
</organism>
<dbReference type="OrthoDB" id="9866797at2"/>
<sequence>MKKYILTIILVLLIVISIALNIFNKVKPISTEQTSTENTTKVEKSTININVYDAVHDKIEPKSVVIDNIKTVEYDDYVQAILDNSSFINENMCLLAVYKLESGDILIKLSEEFKDLSRSTLKGLQTSITKTLKEAYPDLGTITIQVDSNN</sequence>
<dbReference type="EMBL" id="CP011280">
    <property type="protein sequence ID" value="AKC95610.1"/>
    <property type="molecule type" value="Genomic_DNA"/>
</dbReference>
<protein>
    <recommendedName>
        <fullName evidence="3">GerMN domain-containing protein</fullName>
    </recommendedName>
</protein>
<dbReference type="AlphaFoldDB" id="A0A0E3ZB54"/>
<name>A0A0E3ZB54_9FUSO</name>
<dbReference type="KEGG" id="sns:VC03_03660"/>
<dbReference type="HOGENOM" id="CLU_1739311_0_0_0"/>
<reference evidence="1 2" key="1">
    <citation type="journal article" date="2012" name="BMC Genomics">
        <title>Genomic sequence analysis and characterization of Sneathia amnii sp. nov.</title>
        <authorList>
            <consortium name="Vaginal Microbiome Consortium (additional members)"/>
            <person name="Harwich M.D.Jr."/>
            <person name="Serrano M.G."/>
            <person name="Fettweis J.M."/>
            <person name="Alves J.M."/>
            <person name="Reimers M.A."/>
            <person name="Buck G.A."/>
            <person name="Jefferson K.K."/>
        </authorList>
    </citation>
    <scope>NUCLEOTIDE SEQUENCE [LARGE SCALE GENOMIC DNA]</scope>
    <source>
        <strain evidence="1 2">SN35</strain>
    </source>
</reference>
<accession>A0A0E3ZB54</accession>